<organism evidence="7 8">
    <name type="scientific">Luteimicrobium xylanilyticum</name>
    <dbReference type="NCBI Taxonomy" id="1133546"/>
    <lineage>
        <taxon>Bacteria</taxon>
        <taxon>Bacillati</taxon>
        <taxon>Actinomycetota</taxon>
        <taxon>Actinomycetes</taxon>
        <taxon>Micrococcales</taxon>
        <taxon>Luteimicrobium</taxon>
    </lineage>
</organism>
<comment type="cofactor">
    <cofactor evidence="1">
        <name>FAD</name>
        <dbReference type="ChEBI" id="CHEBI:57692"/>
    </cofactor>
</comment>
<dbReference type="InterPro" id="IPR016169">
    <property type="entry name" value="FAD-bd_PCMH_sub2"/>
</dbReference>
<dbReference type="OrthoDB" id="9775082at2"/>
<dbReference type="AlphaFoldDB" id="A0A5P9QD43"/>
<dbReference type="PROSITE" id="PS51387">
    <property type="entry name" value="FAD_PCMH"/>
    <property type="match status" value="1"/>
</dbReference>
<dbReference type="KEGG" id="lxl:KDY119_02913"/>
<evidence type="ECO:0000256" key="4">
    <source>
        <dbReference type="ARBA" id="ARBA00022827"/>
    </source>
</evidence>
<sequence length="460" mass="46593">MTTIDEVRKTLGGKPVLLVAPGDAGFDGVAPVVFAGDGAEPALVARPRDVGEVSAVVRAAAATGVPFAVRGGGHAYARYGTVAGGLVLDLRLLGGVQIDPERRVGIASAGTTAGDYTGAAAEHGLATGFGDTLSVGVPGLALGGGIGYLSRRDGLTLDNVLGAEVVLADGAVVRASDDENPDLFWALRGGGGNFGVVTRLDLRLTPMTVVTGGLLAFAPDPRTVGALLAAAAAAPDELSLMVNVMKAPPAPFLPAERHGTPIVVALVCHSGAPEDADAALAPLRAAGTVLVDLVRPQPYPDLFGLAPSQAGMWPAQRTGFVQTVVEDVAAQVIDAVRTAPTPVAVLNLRPMGGAIARVPRDATAFAHRDREVLATVGALGPDGGRVAEARDWVGRTADALGLGGAAYVNFVADPGAGAGDAYPPATLRRLQAVKRQVDPANLFRSNLNVLPVEEPAPARA</sequence>
<dbReference type="GO" id="GO:0071949">
    <property type="term" value="F:FAD binding"/>
    <property type="evidence" value="ECO:0007669"/>
    <property type="project" value="InterPro"/>
</dbReference>
<evidence type="ECO:0000259" key="6">
    <source>
        <dbReference type="PROSITE" id="PS51387"/>
    </source>
</evidence>
<dbReference type="GO" id="GO:0019139">
    <property type="term" value="F:cytokinin dehydrogenase activity"/>
    <property type="evidence" value="ECO:0007669"/>
    <property type="project" value="UniProtKB-EC"/>
</dbReference>
<dbReference type="PANTHER" id="PTHR42973:SF39">
    <property type="entry name" value="FAD-BINDING PCMH-TYPE DOMAIN-CONTAINING PROTEIN"/>
    <property type="match status" value="1"/>
</dbReference>
<dbReference type="InterPro" id="IPR036318">
    <property type="entry name" value="FAD-bd_PCMH-like_sf"/>
</dbReference>
<dbReference type="InterPro" id="IPR006094">
    <property type="entry name" value="Oxid_FAD_bind_N"/>
</dbReference>
<dbReference type="InterPro" id="IPR050416">
    <property type="entry name" value="FAD-linked_Oxidoreductase"/>
</dbReference>
<evidence type="ECO:0000313" key="7">
    <source>
        <dbReference type="EMBL" id="QFU99383.1"/>
    </source>
</evidence>
<evidence type="ECO:0000313" key="8">
    <source>
        <dbReference type="Proteomes" id="UP000326702"/>
    </source>
</evidence>
<dbReference type="RefSeq" id="WP_153022464.1">
    <property type="nucleotide sequence ID" value="NZ_BAABIH010000008.1"/>
</dbReference>
<dbReference type="EC" id="1.5.99.12" evidence="7"/>
<dbReference type="InterPro" id="IPR016166">
    <property type="entry name" value="FAD-bd_PCMH"/>
</dbReference>
<evidence type="ECO:0000256" key="2">
    <source>
        <dbReference type="ARBA" id="ARBA00005466"/>
    </source>
</evidence>
<keyword evidence="8" id="KW-1185">Reference proteome</keyword>
<keyword evidence="4" id="KW-0274">FAD</keyword>
<keyword evidence="3" id="KW-0285">Flavoprotein</keyword>
<dbReference type="InterPro" id="IPR012951">
    <property type="entry name" value="BBE"/>
</dbReference>
<dbReference type="Gene3D" id="3.30.43.10">
    <property type="entry name" value="Uridine Diphospho-n-acetylenolpyruvylglucosamine Reductase, domain 2"/>
    <property type="match status" value="1"/>
</dbReference>
<dbReference type="SUPFAM" id="SSF56176">
    <property type="entry name" value="FAD-binding/transporter-associated domain-like"/>
    <property type="match status" value="1"/>
</dbReference>
<dbReference type="Gene3D" id="3.30.465.10">
    <property type="match status" value="1"/>
</dbReference>
<accession>A0A5P9QD43</accession>
<evidence type="ECO:0000256" key="3">
    <source>
        <dbReference type="ARBA" id="ARBA00022630"/>
    </source>
</evidence>
<feature type="domain" description="FAD-binding PCMH-type" evidence="6">
    <location>
        <begin position="37"/>
        <end position="207"/>
    </location>
</feature>
<dbReference type="PANTHER" id="PTHR42973">
    <property type="entry name" value="BINDING OXIDOREDUCTASE, PUTATIVE (AFU_ORTHOLOGUE AFUA_1G17690)-RELATED"/>
    <property type="match status" value="1"/>
</dbReference>
<dbReference type="Gene3D" id="3.40.462.20">
    <property type="match status" value="1"/>
</dbReference>
<evidence type="ECO:0000256" key="1">
    <source>
        <dbReference type="ARBA" id="ARBA00001974"/>
    </source>
</evidence>
<dbReference type="EMBL" id="CP045529">
    <property type="protein sequence ID" value="QFU99383.1"/>
    <property type="molecule type" value="Genomic_DNA"/>
</dbReference>
<name>A0A5P9QD43_9MICO</name>
<keyword evidence="5 7" id="KW-0560">Oxidoreductase</keyword>
<dbReference type="InterPro" id="IPR016167">
    <property type="entry name" value="FAD-bd_PCMH_sub1"/>
</dbReference>
<evidence type="ECO:0000256" key="5">
    <source>
        <dbReference type="ARBA" id="ARBA00023002"/>
    </source>
</evidence>
<proteinExistence type="inferred from homology"/>
<protein>
    <submittedName>
        <fullName evidence="7">Cytokinin dehydrogenase</fullName>
        <ecNumber evidence="7">1.5.99.12</ecNumber>
    </submittedName>
</protein>
<gene>
    <name evidence="7" type="ORF">KDY119_02913</name>
</gene>
<dbReference type="Pfam" id="PF08031">
    <property type="entry name" value="BBE"/>
    <property type="match status" value="1"/>
</dbReference>
<dbReference type="Pfam" id="PF01565">
    <property type="entry name" value="FAD_binding_4"/>
    <property type="match status" value="1"/>
</dbReference>
<dbReference type="Proteomes" id="UP000326702">
    <property type="component" value="Chromosome"/>
</dbReference>
<reference evidence="7 8" key="1">
    <citation type="submission" date="2019-10" db="EMBL/GenBank/DDBJ databases">
        <title>Genome sequence of Luteimicrobium xylanilyticum HY-24.</title>
        <authorList>
            <person name="Kim D.Y."/>
            <person name="Park H.-Y."/>
        </authorList>
    </citation>
    <scope>NUCLEOTIDE SEQUENCE [LARGE SCALE GENOMIC DNA]</scope>
    <source>
        <strain evidence="7 8">HY-24</strain>
    </source>
</reference>
<comment type="similarity">
    <text evidence="2">Belongs to the oxygen-dependent FAD-linked oxidoreductase family.</text>
</comment>